<organism evidence="2">
    <name type="scientific">Tetraselmis sp. GSL018</name>
    <dbReference type="NCBI Taxonomy" id="582737"/>
    <lineage>
        <taxon>Eukaryota</taxon>
        <taxon>Viridiplantae</taxon>
        <taxon>Chlorophyta</taxon>
        <taxon>core chlorophytes</taxon>
        <taxon>Chlorodendrophyceae</taxon>
        <taxon>Chlorodendrales</taxon>
        <taxon>Chlorodendraceae</taxon>
        <taxon>Tetraselmis</taxon>
    </lineage>
</organism>
<protein>
    <submittedName>
        <fullName evidence="2">Uncharacterized protein</fullName>
    </submittedName>
</protein>
<dbReference type="EMBL" id="GBEZ01009309">
    <property type="protein sequence ID" value="JAC76269.1"/>
    <property type="molecule type" value="Transcribed_RNA"/>
</dbReference>
<name>A0A061RZT1_9CHLO</name>
<accession>A0A061RZT1</accession>
<feature type="non-terminal residue" evidence="2">
    <location>
        <position position="75"/>
    </location>
</feature>
<feature type="non-terminal residue" evidence="2">
    <location>
        <position position="1"/>
    </location>
</feature>
<dbReference type="AlphaFoldDB" id="A0A061RZT1"/>
<proteinExistence type="predicted"/>
<reference evidence="2" key="1">
    <citation type="submission" date="2014-05" db="EMBL/GenBank/DDBJ databases">
        <title>The transcriptome of the halophilic microalga Tetraselmis sp. GSL018 isolated from the Great Salt Lake, Utah.</title>
        <authorList>
            <person name="Jinkerson R.E."/>
            <person name="D'Adamo S."/>
            <person name="Posewitz M.C."/>
        </authorList>
    </citation>
    <scope>NUCLEOTIDE SEQUENCE</scope>
    <source>
        <strain evidence="2">GSL018</strain>
    </source>
</reference>
<evidence type="ECO:0000256" key="1">
    <source>
        <dbReference type="SAM" id="MobiDB-lite"/>
    </source>
</evidence>
<feature type="region of interest" description="Disordered" evidence="1">
    <location>
        <begin position="18"/>
        <end position="55"/>
    </location>
</feature>
<gene>
    <name evidence="2" type="ORF">TSPGSL018_20633</name>
</gene>
<feature type="compositionally biased region" description="Low complexity" evidence="1">
    <location>
        <begin position="19"/>
        <end position="29"/>
    </location>
</feature>
<sequence>PPTPWARFGFKVRPLVEGAAPQQAAAEPVNAPPRPQGTPMRNTSKGGQTKCKRRTDGRLCMWGNIGHRIQKIWHS</sequence>
<evidence type="ECO:0000313" key="2">
    <source>
        <dbReference type="EMBL" id="JAC76269.1"/>
    </source>
</evidence>